<dbReference type="Pfam" id="PF02949">
    <property type="entry name" value="7tm_6"/>
    <property type="match status" value="1"/>
</dbReference>
<evidence type="ECO:0000256" key="8">
    <source>
        <dbReference type="ARBA" id="ARBA00023170"/>
    </source>
</evidence>
<dbReference type="GeneID" id="108564915"/>
<evidence type="ECO:0000256" key="1">
    <source>
        <dbReference type="ARBA" id="ARBA00004651"/>
    </source>
</evidence>
<dbReference type="PANTHER" id="PTHR21137:SF35">
    <property type="entry name" value="ODORANT RECEPTOR 19A-RELATED"/>
    <property type="match status" value="1"/>
</dbReference>
<feature type="transmembrane region" description="Helical" evidence="10">
    <location>
        <begin position="39"/>
        <end position="62"/>
    </location>
</feature>
<comment type="caution">
    <text evidence="10">Lacks conserved residue(s) required for the propagation of feature annotation.</text>
</comment>
<evidence type="ECO:0000256" key="6">
    <source>
        <dbReference type="ARBA" id="ARBA00022989"/>
    </source>
</evidence>
<evidence type="ECO:0000256" key="5">
    <source>
        <dbReference type="ARBA" id="ARBA00022725"/>
    </source>
</evidence>
<keyword evidence="3 10" id="KW-0716">Sensory transduction</keyword>
<feature type="transmembrane region" description="Helical" evidence="10">
    <location>
        <begin position="74"/>
        <end position="94"/>
    </location>
</feature>
<keyword evidence="8 10" id="KW-0675">Receptor</keyword>
<feature type="transmembrane region" description="Helical" evidence="10">
    <location>
        <begin position="132"/>
        <end position="153"/>
    </location>
</feature>
<evidence type="ECO:0000313" key="12">
    <source>
        <dbReference type="RefSeq" id="XP_017779602.1"/>
    </source>
</evidence>
<keyword evidence="11" id="KW-1185">Reference proteome</keyword>
<evidence type="ECO:0000256" key="3">
    <source>
        <dbReference type="ARBA" id="ARBA00022606"/>
    </source>
</evidence>
<proteinExistence type="inferred from homology"/>
<evidence type="ECO:0000256" key="9">
    <source>
        <dbReference type="ARBA" id="ARBA00023224"/>
    </source>
</evidence>
<keyword evidence="9 10" id="KW-0807">Transducer</keyword>
<name>A0ABM1MYF2_NICVS</name>
<feature type="transmembrane region" description="Helical" evidence="10">
    <location>
        <begin position="173"/>
        <end position="199"/>
    </location>
</feature>
<keyword evidence="7 10" id="KW-0472">Membrane</keyword>
<sequence length="378" mass="43929">MKFFKKFKKEVGQDDCMNFALKYMRIILADPNKSKDWHFYLALIIFFALSLSQYYLVILLFFHLEGSVDNLSNAAQSFTSYFQTFLNIYPLIVYRKTLGKLFRNRAMFWKCDDDPESSKELKETYTNTYRNLSVVFMFVVSTEMAMLIKPFFVRELLVALYIPPYPYAYEILLVFQSLFSMLLATTFFAVNATCISLFADAIAQFQVLNHNVRNIRRIENSDEMSELKRCLKYHTFLLDLVSDIQRIYSIPLFGQYLMTIGATCMNLYMLTSNVGSTGNKFLSTSYICMMNLLFALYCFLATSLGVAIEELPNSFYFNNWEDGSKEFRKSMVMCIVAAQKEFVFKAGGLTEIYRGAITAVFKTTYSFLLIMQNMKAQK</sequence>
<evidence type="ECO:0000256" key="10">
    <source>
        <dbReference type="RuleBase" id="RU351113"/>
    </source>
</evidence>
<keyword evidence="2" id="KW-1003">Cell membrane</keyword>
<accession>A0ABM1MYF2</accession>
<organism evidence="11 12">
    <name type="scientific">Nicrophorus vespilloides</name>
    <name type="common">Boreal carrion beetle</name>
    <dbReference type="NCBI Taxonomy" id="110193"/>
    <lineage>
        <taxon>Eukaryota</taxon>
        <taxon>Metazoa</taxon>
        <taxon>Ecdysozoa</taxon>
        <taxon>Arthropoda</taxon>
        <taxon>Hexapoda</taxon>
        <taxon>Insecta</taxon>
        <taxon>Pterygota</taxon>
        <taxon>Neoptera</taxon>
        <taxon>Endopterygota</taxon>
        <taxon>Coleoptera</taxon>
        <taxon>Polyphaga</taxon>
        <taxon>Staphyliniformia</taxon>
        <taxon>Silphidae</taxon>
        <taxon>Nicrophorinae</taxon>
        <taxon>Nicrophorus</taxon>
    </lineage>
</organism>
<keyword evidence="6 10" id="KW-1133">Transmembrane helix</keyword>
<evidence type="ECO:0000313" key="11">
    <source>
        <dbReference type="Proteomes" id="UP000695000"/>
    </source>
</evidence>
<dbReference type="RefSeq" id="XP_017779602.1">
    <property type="nucleotide sequence ID" value="XM_017924113.1"/>
</dbReference>
<keyword evidence="5 10" id="KW-0552">Olfaction</keyword>
<dbReference type="PANTHER" id="PTHR21137">
    <property type="entry name" value="ODORANT RECEPTOR"/>
    <property type="match status" value="1"/>
</dbReference>
<dbReference type="Proteomes" id="UP000695000">
    <property type="component" value="Unplaced"/>
</dbReference>
<comment type="subcellular location">
    <subcellularLocation>
        <location evidence="1 10">Cell membrane</location>
        <topology evidence="1 10">Multi-pass membrane protein</topology>
    </subcellularLocation>
</comment>
<keyword evidence="4 10" id="KW-0812">Transmembrane</keyword>
<protein>
    <recommendedName>
        <fullName evidence="10">Odorant receptor</fullName>
    </recommendedName>
</protein>
<evidence type="ECO:0000256" key="2">
    <source>
        <dbReference type="ARBA" id="ARBA00022475"/>
    </source>
</evidence>
<reference evidence="12" key="1">
    <citation type="submission" date="2025-08" db="UniProtKB">
        <authorList>
            <consortium name="RefSeq"/>
        </authorList>
    </citation>
    <scope>IDENTIFICATION</scope>
    <source>
        <tissue evidence="12">Whole Larva</tissue>
    </source>
</reference>
<gene>
    <name evidence="12" type="primary">LOC108564915</name>
</gene>
<evidence type="ECO:0000256" key="7">
    <source>
        <dbReference type="ARBA" id="ARBA00023136"/>
    </source>
</evidence>
<comment type="similarity">
    <text evidence="10">Belongs to the insect chemoreceptor superfamily. Heteromeric odorant receptor channel (TC 1.A.69) family.</text>
</comment>
<feature type="transmembrane region" description="Helical" evidence="10">
    <location>
        <begin position="286"/>
        <end position="308"/>
    </location>
</feature>
<dbReference type="InterPro" id="IPR004117">
    <property type="entry name" value="7tm6_olfct_rcpt"/>
</dbReference>
<evidence type="ECO:0000256" key="4">
    <source>
        <dbReference type="ARBA" id="ARBA00022692"/>
    </source>
</evidence>